<accession>A0A2I4PGY3</accession>
<dbReference type="Gene3D" id="1.10.287.70">
    <property type="match status" value="1"/>
</dbReference>
<feature type="transmembrane region" description="Helical" evidence="18">
    <location>
        <begin position="472"/>
        <end position="490"/>
    </location>
</feature>
<feature type="domain" description="Ionotropic glutamate receptor C-terminal" evidence="20">
    <location>
        <begin position="338"/>
        <end position="738"/>
    </location>
</feature>
<dbReference type="Gene3D" id="3.40.190.10">
    <property type="entry name" value="Periplasmic binding protein-like II"/>
    <property type="match status" value="3"/>
</dbReference>
<evidence type="ECO:0000256" key="2">
    <source>
        <dbReference type="ARBA" id="ARBA00008685"/>
    </source>
</evidence>
<name>A0A2I4PGY3_ADELI</name>
<feature type="binding site" evidence="14">
    <location>
        <position position="432"/>
    </location>
    <ligand>
        <name>L-glutamate</name>
        <dbReference type="ChEBI" id="CHEBI:29985"/>
    </ligand>
</feature>
<evidence type="ECO:0000256" key="9">
    <source>
        <dbReference type="ARBA" id="ARBA00023136"/>
    </source>
</evidence>
<evidence type="ECO:0000256" key="12">
    <source>
        <dbReference type="ARBA" id="ARBA00023286"/>
    </source>
</evidence>
<keyword evidence="5 18" id="KW-0812">Transmembrane</keyword>
<dbReference type="Pfam" id="PF00060">
    <property type="entry name" value="Lig_chan"/>
    <property type="match status" value="1"/>
</dbReference>
<evidence type="ECO:0000256" key="8">
    <source>
        <dbReference type="ARBA" id="ARBA00023065"/>
    </source>
</evidence>
<evidence type="ECO:0000256" key="15">
    <source>
        <dbReference type="PIRSR" id="PIRSR601508-2"/>
    </source>
</evidence>
<feature type="region of interest" description="Disordered" evidence="17">
    <location>
        <begin position="794"/>
        <end position="816"/>
    </location>
</feature>
<evidence type="ECO:0000256" key="16">
    <source>
        <dbReference type="PIRSR" id="PIRSR601508-3"/>
    </source>
</evidence>
<evidence type="ECO:0000256" key="14">
    <source>
        <dbReference type="PIRSR" id="PIRSR601508-1"/>
    </source>
</evidence>
<dbReference type="SMART" id="SM00079">
    <property type="entry name" value="PBPe"/>
    <property type="match status" value="1"/>
</dbReference>
<proteinExistence type="evidence at transcript level"/>
<keyword evidence="8" id="KW-0406">Ion transport</keyword>
<evidence type="ECO:0000256" key="4">
    <source>
        <dbReference type="ARBA" id="ARBA00022475"/>
    </source>
</evidence>
<dbReference type="CDD" id="cd13717">
    <property type="entry name" value="PBP2_iGluR_putative"/>
    <property type="match status" value="1"/>
</dbReference>
<dbReference type="SUPFAM" id="SSF81324">
    <property type="entry name" value="Voltage-gated potassium channels"/>
    <property type="match status" value="1"/>
</dbReference>
<protein>
    <submittedName>
        <fullName evidence="22">Ionotropic receptor 8a</fullName>
    </submittedName>
</protein>
<keyword evidence="13" id="KW-0407">Ion channel</keyword>
<dbReference type="EMBL" id="KU523589">
    <property type="protein sequence ID" value="APZ81411.1"/>
    <property type="molecule type" value="mRNA"/>
</dbReference>
<evidence type="ECO:0000259" key="20">
    <source>
        <dbReference type="SMART" id="SM00079"/>
    </source>
</evidence>
<feature type="transmembrane region" description="Helical" evidence="18">
    <location>
        <begin position="758"/>
        <end position="782"/>
    </location>
</feature>
<dbReference type="AlphaFoldDB" id="A0A2I4PGY3"/>
<feature type="site" description="Crucial to convey clamshell closure to channel opening" evidence="15">
    <location>
        <position position="574"/>
    </location>
</feature>
<keyword evidence="11" id="KW-0325">Glycoprotein</keyword>
<keyword evidence="9 18" id="KW-0472">Membrane</keyword>
<reference evidence="22" key="1">
    <citation type="submission" date="2016-01" db="EMBL/GenBank/DDBJ databases">
        <title>Candidate chemosensory genes identified in Adelphocoris lineolatus (Goeze) (Hemiptera: Miridae) by antennal transcriptome analysis.</title>
        <authorList>
            <person name="Xiao Y."/>
        </authorList>
    </citation>
    <scope>NUCLEOTIDE SEQUENCE</scope>
</reference>
<evidence type="ECO:0000256" key="13">
    <source>
        <dbReference type="ARBA" id="ARBA00023303"/>
    </source>
</evidence>
<dbReference type="FunFam" id="3.40.190.10:FF:000078">
    <property type="entry name" value="glutamate receptor ionotropic, NMDA 3B"/>
    <property type="match status" value="1"/>
</dbReference>
<keyword evidence="7" id="KW-0175">Coiled coil</keyword>
<dbReference type="InterPro" id="IPR019594">
    <property type="entry name" value="Glu/Gly-bd"/>
</dbReference>
<evidence type="ECO:0000256" key="11">
    <source>
        <dbReference type="ARBA" id="ARBA00023180"/>
    </source>
</evidence>
<feature type="signal peptide" evidence="19">
    <location>
        <begin position="1"/>
        <end position="19"/>
    </location>
</feature>
<feature type="domain" description="Ionotropic glutamate receptor L-glutamate and glycine-binding" evidence="21">
    <location>
        <begin position="348"/>
        <end position="416"/>
    </location>
</feature>
<dbReference type="GO" id="GO:0005886">
    <property type="term" value="C:plasma membrane"/>
    <property type="evidence" value="ECO:0007669"/>
    <property type="project" value="UniProtKB-SubCell"/>
</dbReference>
<dbReference type="Pfam" id="PF10613">
    <property type="entry name" value="Lig_chan-Glu_bd"/>
    <property type="match status" value="1"/>
</dbReference>
<feature type="transmembrane region" description="Helical" evidence="18">
    <location>
        <begin position="544"/>
        <end position="567"/>
    </location>
</feature>
<evidence type="ECO:0000256" key="3">
    <source>
        <dbReference type="ARBA" id="ARBA00022448"/>
    </source>
</evidence>
<comment type="similarity">
    <text evidence="2">Belongs to the glutamate-gated ion channel (TC 1.A.10.1) family.</text>
</comment>
<evidence type="ECO:0000256" key="1">
    <source>
        <dbReference type="ARBA" id="ARBA00004651"/>
    </source>
</evidence>
<dbReference type="InterPro" id="IPR001508">
    <property type="entry name" value="Iono_Glu_rcpt_met"/>
</dbReference>
<dbReference type="SMART" id="SM00918">
    <property type="entry name" value="Lig_chan-Glu_bd"/>
    <property type="match status" value="1"/>
</dbReference>
<dbReference type="GO" id="GO:0015276">
    <property type="term" value="F:ligand-gated monoatomic ion channel activity"/>
    <property type="evidence" value="ECO:0007669"/>
    <property type="project" value="InterPro"/>
</dbReference>
<dbReference type="FunFam" id="3.40.190.10:FF:000160">
    <property type="entry name" value="GLutamate Receptor family (AMPA)"/>
    <property type="match status" value="1"/>
</dbReference>
<feature type="chain" id="PRO_5014417354" evidence="19">
    <location>
        <begin position="20"/>
        <end position="855"/>
    </location>
</feature>
<evidence type="ECO:0000256" key="6">
    <source>
        <dbReference type="ARBA" id="ARBA00022989"/>
    </source>
</evidence>
<dbReference type="InterPro" id="IPR001320">
    <property type="entry name" value="Iontro_rcpt_C"/>
</dbReference>
<feature type="binding site" evidence="14">
    <location>
        <position position="675"/>
    </location>
    <ligand>
        <name>L-glutamate</name>
        <dbReference type="ChEBI" id="CHEBI:29985"/>
    </ligand>
</feature>
<dbReference type="PRINTS" id="PR00177">
    <property type="entry name" value="NMDARECEPTOR"/>
</dbReference>
<keyword evidence="3" id="KW-0813">Transport</keyword>
<sequence length="855" mass="97329">MRTCLWFHVVLFVAHEVAGQGVKLLVVKDNNAGIWDSVSTSFFEQLPVTVDKEDTNSTINDLCEVLKEGVWGVLDLTWSGLDEIKAVCNTWGLPYVRLEYGITQYLRGADKSLATIRKAPDAALIFQTEEQLDQSLFYLIRESSMRVILFKGLSDKEAETLTTMRPTPNFNIIFADTPSMNVMFLKAVERNLVRYDDRWILVFLDNEHNSFDRKTLVKRVTLATPTIDANAAANFAENVAETLEEVAKTSGIDLSPVPAQCEGSSTAAKDLTVFQEKLSEIVEKKPWLDWRQQESTMALHLDMDWTAESSKGEKLFIGSWNSKKGLTIAGNVTKIPRFFRVATGYMVPFAYPVIDPSTGAPKLDDKGNEVWEGYCIDLINRLAEDMDFDYELTTSYNFGRKLPNGSWDGLIGDLASGRVDIIVAALTMTSEREEVIDFVAPYFEQTGFSIVIRKPLRKTSLFKFMTVLRVEVWFSILAALCLTAFMIWFLDKYSPYSARNNKDKYPYPTREFTLRESFWFAVTSFTPQGGGEAPKSLSARTLVAAYWLFVVLMLATFTANLAAFLTVERMQSPVQSLKQLARQSRINYTVVQDSDAHSYFRNMKFAEETLYRVWKEITLNASANQSQYRVWDYPIKEQYGHILISMEKTGTVNSTEEGFQKVRENEDAEFALIHDALEIKYEVYRDCNLTEIGEPFAEQPYSIAVQQGSHLNEEISRRILDLQKDRYFESLSGKYWNSTMKGKCDSSDEDEGITLESLGGVFIATLFGLVLAMLTLGIEIVYERKAKKNVIKVKSAKPEKSEKSEKKEKMMNNPFFNDDKLFSREFGSFPKKPSKLLAPKPKVSFITVFPRDQLY</sequence>
<comment type="subcellular location">
    <subcellularLocation>
        <location evidence="1">Cell membrane</location>
        <topology evidence="1">Multi-pass membrane protein</topology>
    </subcellularLocation>
</comment>
<evidence type="ECO:0000256" key="19">
    <source>
        <dbReference type="SAM" id="SignalP"/>
    </source>
</evidence>
<evidence type="ECO:0000313" key="22">
    <source>
        <dbReference type="EMBL" id="APZ81411.1"/>
    </source>
</evidence>
<feature type="disulfide bond" evidence="16">
    <location>
        <begin position="687"/>
        <end position="744"/>
    </location>
</feature>
<feature type="compositionally biased region" description="Basic and acidic residues" evidence="17">
    <location>
        <begin position="796"/>
        <end position="810"/>
    </location>
</feature>
<organism evidence="22">
    <name type="scientific">Adelphocoris lineolatus</name>
    <name type="common">Alfalfa plant bug</name>
    <dbReference type="NCBI Taxonomy" id="236346"/>
    <lineage>
        <taxon>Eukaryota</taxon>
        <taxon>Metazoa</taxon>
        <taxon>Ecdysozoa</taxon>
        <taxon>Arthropoda</taxon>
        <taxon>Hexapoda</taxon>
        <taxon>Insecta</taxon>
        <taxon>Pterygota</taxon>
        <taxon>Neoptera</taxon>
        <taxon>Paraneoptera</taxon>
        <taxon>Hemiptera</taxon>
        <taxon>Heteroptera</taxon>
        <taxon>Panheteroptera</taxon>
        <taxon>Cimicomorpha</taxon>
        <taxon>Miridae</taxon>
        <taxon>Mirini</taxon>
        <taxon>Adelphocoris</taxon>
    </lineage>
</organism>
<dbReference type="PANTHER" id="PTHR18966">
    <property type="entry name" value="IONOTROPIC GLUTAMATE RECEPTOR"/>
    <property type="match status" value="1"/>
</dbReference>
<evidence type="ECO:0000256" key="5">
    <source>
        <dbReference type="ARBA" id="ARBA00022692"/>
    </source>
</evidence>
<keyword evidence="12" id="KW-1071">Ligand-gated ion channel</keyword>
<keyword evidence="6 18" id="KW-1133">Transmembrane helix</keyword>
<evidence type="ECO:0000256" key="7">
    <source>
        <dbReference type="ARBA" id="ARBA00023054"/>
    </source>
</evidence>
<dbReference type="FunFam" id="1.10.287.70:FF:000143">
    <property type="entry name" value="Probable glutamate receptor"/>
    <property type="match status" value="1"/>
</dbReference>
<dbReference type="GO" id="GO:0043226">
    <property type="term" value="C:organelle"/>
    <property type="evidence" value="ECO:0007669"/>
    <property type="project" value="UniProtKB-ARBA"/>
</dbReference>
<dbReference type="SUPFAM" id="SSF53850">
    <property type="entry name" value="Periplasmic binding protein-like II"/>
    <property type="match status" value="1"/>
</dbReference>
<evidence type="ECO:0000256" key="10">
    <source>
        <dbReference type="ARBA" id="ARBA00023170"/>
    </source>
</evidence>
<evidence type="ECO:0000256" key="18">
    <source>
        <dbReference type="SAM" id="Phobius"/>
    </source>
</evidence>
<evidence type="ECO:0000259" key="21">
    <source>
        <dbReference type="SMART" id="SM00918"/>
    </source>
</evidence>
<keyword evidence="4" id="KW-1003">Cell membrane</keyword>
<keyword evidence="16" id="KW-1015">Disulfide bond</keyword>
<keyword evidence="10 22" id="KW-0675">Receptor</keyword>
<feature type="binding site" evidence="14">
    <location>
        <position position="427"/>
    </location>
    <ligand>
        <name>L-glutamate</name>
        <dbReference type="ChEBI" id="CHEBI:29985"/>
    </ligand>
</feature>
<dbReference type="GO" id="GO:0038023">
    <property type="term" value="F:signaling receptor activity"/>
    <property type="evidence" value="ECO:0007669"/>
    <property type="project" value="InterPro"/>
</dbReference>
<evidence type="ECO:0000256" key="17">
    <source>
        <dbReference type="SAM" id="MobiDB-lite"/>
    </source>
</evidence>
<dbReference type="InterPro" id="IPR015683">
    <property type="entry name" value="Ionotropic_Glu_rcpt"/>
</dbReference>
<feature type="site" description="Interaction with the cone snail toxin Con-ikot-ikot" evidence="15">
    <location>
        <position position="601"/>
    </location>
</feature>
<keyword evidence="19" id="KW-0732">Signal</keyword>